<comment type="caution">
    <text evidence="3">The sequence shown here is derived from an EMBL/GenBank/DDBJ whole genome shotgun (WGS) entry which is preliminary data.</text>
</comment>
<dbReference type="PANTHER" id="PTHR33295">
    <property type="entry name" value="ATPASE"/>
    <property type="match status" value="1"/>
</dbReference>
<dbReference type="PANTHER" id="PTHR33295:SF8">
    <property type="entry name" value="AAA+ ATPASE DOMAIN-CONTAINING PROTEIN"/>
    <property type="match status" value="1"/>
</dbReference>
<protein>
    <submittedName>
        <fullName evidence="3">ATP-binding protein</fullName>
    </submittedName>
</protein>
<dbReference type="EMBL" id="DRZM01000188">
    <property type="protein sequence ID" value="HHP05372.1"/>
    <property type="molecule type" value="Genomic_DNA"/>
</dbReference>
<feature type="domain" description="DUF4143" evidence="2">
    <location>
        <begin position="246"/>
        <end position="393"/>
    </location>
</feature>
<keyword evidence="3" id="KW-0067">ATP-binding</keyword>
<gene>
    <name evidence="3" type="ORF">ENM88_06485</name>
</gene>
<evidence type="ECO:0000259" key="2">
    <source>
        <dbReference type="Pfam" id="PF13635"/>
    </source>
</evidence>
<dbReference type="InterPro" id="IPR025420">
    <property type="entry name" value="DUF4143"/>
</dbReference>
<accession>A0A7J3X880</accession>
<dbReference type="InterPro" id="IPR041682">
    <property type="entry name" value="AAA_14"/>
</dbReference>
<name>A0A7J3X880_THEPE</name>
<dbReference type="Pfam" id="PF13173">
    <property type="entry name" value="AAA_14"/>
    <property type="match status" value="1"/>
</dbReference>
<dbReference type="InterPro" id="IPR027417">
    <property type="entry name" value="P-loop_NTPase"/>
</dbReference>
<keyword evidence="3" id="KW-0547">Nucleotide-binding</keyword>
<proteinExistence type="predicted"/>
<organism evidence="3">
    <name type="scientific">Thermofilum pendens</name>
    <dbReference type="NCBI Taxonomy" id="2269"/>
    <lineage>
        <taxon>Archaea</taxon>
        <taxon>Thermoproteota</taxon>
        <taxon>Thermoprotei</taxon>
        <taxon>Thermofilales</taxon>
        <taxon>Thermofilaceae</taxon>
        <taxon>Thermofilum</taxon>
    </lineage>
</organism>
<dbReference type="AlphaFoldDB" id="A0A7J3X880"/>
<reference evidence="3" key="1">
    <citation type="journal article" date="2020" name="mSystems">
        <title>Genome- and Community-Level Interaction Insights into Carbon Utilization and Element Cycling Functions of Hydrothermarchaeota in Hydrothermal Sediment.</title>
        <authorList>
            <person name="Zhou Z."/>
            <person name="Liu Y."/>
            <person name="Xu W."/>
            <person name="Pan J."/>
            <person name="Luo Z.H."/>
            <person name="Li M."/>
        </authorList>
    </citation>
    <scope>NUCLEOTIDE SEQUENCE [LARGE SCALE GENOMIC DNA]</scope>
    <source>
        <strain evidence="3">SpSt-1125</strain>
    </source>
</reference>
<feature type="domain" description="AAA" evidence="1">
    <location>
        <begin position="67"/>
        <end position="190"/>
    </location>
</feature>
<evidence type="ECO:0000259" key="1">
    <source>
        <dbReference type="Pfam" id="PF13173"/>
    </source>
</evidence>
<sequence length="460" mass="53205">MRCCGASRAPGKYPAEQFPLSGGKILAKVSPYRGVDLRTYLLTRKEVIRGLDVKPRIAEVRESEHFIVSVVGPRRAGKTYFLYDLVRRRGLRDENYLFLNFEEPVEVSSLDEALLAHVEVYGVEPRYIFLDEVQALPGWERHVYSLYERKRYFIFVTGSSSRLLAREIATQLRGRAIPTYIYPFSMREVLALHGITAERFYGLYSEARVRSIAQRCLRDGFFPDIVLGHLDPFTFFGEYLDLVVYRDIVERFNLRSRYALEYFLKSCISSNASTFSVNKVYNSLKSQGVKVSKKTLYTFQRIVEDINFGFFLKKYEKSLRKVELSQPKFYLVDNGIYTYLEGENPGRLLENVVFLELLKAGYVPSRDVFYWRSPRGEEVDFVVRSRAGELKLVQATYASGGDEVDRREVASLVKAKEALGAKELEVVTWQYEDFRVFDGAGVAFKPFWKWSLLLSPPKPR</sequence>
<evidence type="ECO:0000313" key="3">
    <source>
        <dbReference type="EMBL" id="HHP05372.1"/>
    </source>
</evidence>
<dbReference type="GO" id="GO:0005524">
    <property type="term" value="F:ATP binding"/>
    <property type="evidence" value="ECO:0007669"/>
    <property type="project" value="UniProtKB-KW"/>
</dbReference>
<dbReference type="Pfam" id="PF13635">
    <property type="entry name" value="DUF4143"/>
    <property type="match status" value="1"/>
</dbReference>
<dbReference type="SUPFAM" id="SSF52540">
    <property type="entry name" value="P-loop containing nucleoside triphosphate hydrolases"/>
    <property type="match status" value="1"/>
</dbReference>